<keyword evidence="4" id="KW-0677">Repeat</keyword>
<keyword evidence="3" id="KW-0699">rRNA-binding</keyword>
<proteinExistence type="inferred from homology"/>
<gene>
    <name evidence="13" type="primary">LOC107069636</name>
</gene>
<dbReference type="RefSeq" id="XP_015182596.1">
    <property type="nucleotide sequence ID" value="XM_015327110.1"/>
</dbReference>
<evidence type="ECO:0000256" key="2">
    <source>
        <dbReference type="ARBA" id="ARBA00008551"/>
    </source>
</evidence>
<sequence length="653" mass="75403">MKFLTNTSCRMVNKILRRLQSSSTVSSTTSSNVDIKIPDRIERGPTDILRALEKTISRDLSTPHYKYFNDPFLVPTSKQAQRNYALSLESGRKTAIWVHKEHGDLFRTDIADPVIEEFMPPIEYKTKDQVSEEILLKTISHGKTTEALHIYNLLEENVSNKAKQNLLELLCFTNSKDLSQFTFQEERWYKFSDDRKKRNTWTQTADIEKLFNFLTSQDAETAAAAYNAVICGKAKYLNIQEAWPLYLQCCEKKIPLNVNTYNAIIKIISFVAGHSTDPVNMTYKILQDMSTNGIRPNLGTLNSCLEIIYSLRSYNLAEEFIQTLFKEFNSIGIKPSLASYCYVLHLESKNDNSAISMLNDIINALQKDNPELRDPADVNFFPMAMEIAKMDTNLKLGEKIHDLLLKDNNYKFIANAYSENIYYRHYVSLKLATLPIEKFFEFYYQLSKHLYIPEQSIVENILETLKLQSNEIIIEHLPKLLSQIYMFNMLSNSRIVKLTLQLTCQCNLEQDSPLHKTFASFAWDYWQFNQKIKSSDIRKFIWDIDILKDILLLLLRDECHNQVHEIISFMIHNENLIMGKLDAIKINELLEICISRSYGSIAILLIEWSTKSGLRETGSMAKKVNDIVPLTAVEKEKLISLVGNDVLELKLSD</sequence>
<evidence type="ECO:0000256" key="1">
    <source>
        <dbReference type="ARBA" id="ARBA00004173"/>
    </source>
</evidence>
<keyword evidence="6" id="KW-0694">RNA-binding</keyword>
<evidence type="ECO:0000256" key="8">
    <source>
        <dbReference type="ARBA" id="ARBA00022980"/>
    </source>
</evidence>
<keyword evidence="7" id="KW-0809">Transit peptide</keyword>
<keyword evidence="12" id="KW-1185">Reference proteome</keyword>
<reference evidence="13" key="1">
    <citation type="submission" date="2025-08" db="UniProtKB">
        <authorList>
            <consortium name="RefSeq"/>
        </authorList>
    </citation>
    <scope>IDENTIFICATION</scope>
    <source>
        <tissue evidence="13">Whole body</tissue>
    </source>
</reference>
<dbReference type="InterPro" id="IPR037387">
    <property type="entry name" value="PTCD3"/>
</dbReference>
<evidence type="ECO:0000313" key="12">
    <source>
        <dbReference type="Proteomes" id="UP000694924"/>
    </source>
</evidence>
<organism evidence="12 13">
    <name type="scientific">Polistes dominula</name>
    <name type="common">European paper wasp</name>
    <name type="synonym">Vespa dominula</name>
    <dbReference type="NCBI Taxonomy" id="743375"/>
    <lineage>
        <taxon>Eukaryota</taxon>
        <taxon>Metazoa</taxon>
        <taxon>Ecdysozoa</taxon>
        <taxon>Arthropoda</taxon>
        <taxon>Hexapoda</taxon>
        <taxon>Insecta</taxon>
        <taxon>Pterygota</taxon>
        <taxon>Neoptera</taxon>
        <taxon>Endopterygota</taxon>
        <taxon>Hymenoptera</taxon>
        <taxon>Apocrita</taxon>
        <taxon>Aculeata</taxon>
        <taxon>Vespoidea</taxon>
        <taxon>Vespidae</taxon>
        <taxon>Polistinae</taxon>
        <taxon>Polistini</taxon>
        <taxon>Polistes</taxon>
    </lineage>
</organism>
<evidence type="ECO:0000256" key="5">
    <source>
        <dbReference type="ARBA" id="ARBA00022845"/>
    </source>
</evidence>
<evidence type="ECO:0000256" key="3">
    <source>
        <dbReference type="ARBA" id="ARBA00022730"/>
    </source>
</evidence>
<keyword evidence="10" id="KW-0687">Ribonucleoprotein</keyword>
<evidence type="ECO:0000313" key="13">
    <source>
        <dbReference type="RefSeq" id="XP_015182596.1"/>
    </source>
</evidence>
<dbReference type="Pfam" id="PF22330">
    <property type="entry name" value="Rib_mS39_PPR"/>
    <property type="match status" value="1"/>
</dbReference>
<evidence type="ECO:0000256" key="10">
    <source>
        <dbReference type="ARBA" id="ARBA00023274"/>
    </source>
</evidence>
<dbReference type="PANTHER" id="PTHR16276:SF1">
    <property type="entry name" value="SMALL RIBOSOMAL SUBUNIT PROTEIN MS39"/>
    <property type="match status" value="1"/>
</dbReference>
<keyword evidence="9" id="KW-0496">Mitochondrion</keyword>
<protein>
    <recommendedName>
        <fullName evidence="11">Small ribosomal subunit protein mS39</fullName>
    </recommendedName>
</protein>
<comment type="similarity">
    <text evidence="2">Belongs to the mitochondrion-specific ribosomal protein mS39 family.</text>
</comment>
<keyword evidence="8" id="KW-0689">Ribosomal protein</keyword>
<evidence type="ECO:0000256" key="6">
    <source>
        <dbReference type="ARBA" id="ARBA00022884"/>
    </source>
</evidence>
<dbReference type="PANTHER" id="PTHR16276">
    <property type="entry name" value="PENTATRICOPEPTIDE REPEAT DOMAIN-CONTAINING PROTEIN 3"/>
    <property type="match status" value="1"/>
</dbReference>
<dbReference type="InterPro" id="IPR002885">
    <property type="entry name" value="PPR_rpt"/>
</dbReference>
<evidence type="ECO:0000256" key="4">
    <source>
        <dbReference type="ARBA" id="ARBA00022737"/>
    </source>
</evidence>
<comment type="subcellular location">
    <subcellularLocation>
        <location evidence="1">Mitochondrion</location>
    </subcellularLocation>
</comment>
<accession>A0ABM1IQV9</accession>
<evidence type="ECO:0000256" key="7">
    <source>
        <dbReference type="ARBA" id="ARBA00022946"/>
    </source>
</evidence>
<dbReference type="GeneID" id="107069636"/>
<dbReference type="InterPro" id="IPR011990">
    <property type="entry name" value="TPR-like_helical_dom_sf"/>
</dbReference>
<evidence type="ECO:0000256" key="11">
    <source>
        <dbReference type="ARBA" id="ARBA00035134"/>
    </source>
</evidence>
<dbReference type="InterPro" id="IPR055063">
    <property type="entry name" value="Rib_mS39_PPR"/>
</dbReference>
<dbReference type="Gene3D" id="1.25.40.10">
    <property type="entry name" value="Tetratricopeptide repeat domain"/>
    <property type="match status" value="1"/>
</dbReference>
<keyword evidence="5" id="KW-0810">Translation regulation</keyword>
<evidence type="ECO:0000256" key="9">
    <source>
        <dbReference type="ARBA" id="ARBA00023128"/>
    </source>
</evidence>
<dbReference type="Pfam" id="PF13812">
    <property type="entry name" value="PPR_3"/>
    <property type="match status" value="1"/>
</dbReference>
<dbReference type="Proteomes" id="UP000694924">
    <property type="component" value="Unplaced"/>
</dbReference>
<name>A0ABM1IQV9_POLDO</name>